<dbReference type="NCBIfam" id="TIGR02917">
    <property type="entry name" value="PEP_TPR_lipo"/>
    <property type="match status" value="1"/>
</dbReference>
<keyword evidence="1" id="KW-0802">TPR repeat</keyword>
<feature type="repeat" description="TPR" evidence="1">
    <location>
        <begin position="307"/>
        <end position="340"/>
    </location>
</feature>
<proteinExistence type="predicted"/>
<organism evidence="2 3">
    <name type="scientific">Candidatus Thiodictyon syntrophicum</name>
    <dbReference type="NCBI Taxonomy" id="1166950"/>
    <lineage>
        <taxon>Bacteria</taxon>
        <taxon>Pseudomonadati</taxon>
        <taxon>Pseudomonadota</taxon>
        <taxon>Gammaproteobacteria</taxon>
        <taxon>Chromatiales</taxon>
        <taxon>Chromatiaceae</taxon>
        <taxon>Thiodictyon</taxon>
    </lineage>
</organism>
<feature type="repeat" description="TPR" evidence="1">
    <location>
        <begin position="511"/>
        <end position="544"/>
    </location>
</feature>
<name>A0A2K8UBU4_9GAMM</name>
<dbReference type="PANTHER" id="PTHR12558:SF13">
    <property type="entry name" value="CELL DIVISION CYCLE PROTEIN 27 HOMOLOG"/>
    <property type="match status" value="1"/>
</dbReference>
<accession>A0A2K8UBU4</accession>
<feature type="repeat" description="TPR" evidence="1">
    <location>
        <begin position="137"/>
        <end position="170"/>
    </location>
</feature>
<reference evidence="2 3" key="1">
    <citation type="submission" date="2017-03" db="EMBL/GenBank/DDBJ databases">
        <title>Complete genome sequence of Candidatus 'Thiodictyon syntrophicum' sp. nov. strain Cad16T, a photolithoautotroph purple sulfur bacterium isolated from an alpine meromictic lake.</title>
        <authorList>
            <person name="Luedin S.M."/>
            <person name="Pothier J.F."/>
            <person name="Danza F."/>
            <person name="Storelli N."/>
            <person name="Wittwer M."/>
            <person name="Tonolla M."/>
        </authorList>
    </citation>
    <scope>NUCLEOTIDE SEQUENCE [LARGE SCALE GENOMIC DNA]</scope>
    <source>
        <strain evidence="2 3">Cad16T</strain>
    </source>
</reference>
<dbReference type="InterPro" id="IPR019734">
    <property type="entry name" value="TPR_rpt"/>
</dbReference>
<dbReference type="KEGG" id="tsy:THSYN_19420"/>
<dbReference type="Proteomes" id="UP000232638">
    <property type="component" value="Chromosome"/>
</dbReference>
<dbReference type="SUPFAM" id="SSF48452">
    <property type="entry name" value="TPR-like"/>
    <property type="match status" value="5"/>
</dbReference>
<feature type="repeat" description="TPR" evidence="1">
    <location>
        <begin position="783"/>
        <end position="816"/>
    </location>
</feature>
<dbReference type="InterPro" id="IPR011990">
    <property type="entry name" value="TPR-like_helical_dom_sf"/>
</dbReference>
<keyword evidence="3" id="KW-1185">Reference proteome</keyword>
<dbReference type="Pfam" id="PF14559">
    <property type="entry name" value="TPR_19"/>
    <property type="match status" value="5"/>
</dbReference>
<dbReference type="Pfam" id="PF13428">
    <property type="entry name" value="TPR_14"/>
    <property type="match status" value="1"/>
</dbReference>
<dbReference type="EMBL" id="CP020370">
    <property type="protein sequence ID" value="AUB82899.1"/>
    <property type="molecule type" value="Genomic_DNA"/>
</dbReference>
<evidence type="ECO:0000313" key="2">
    <source>
        <dbReference type="EMBL" id="AUB82899.1"/>
    </source>
</evidence>
<dbReference type="Pfam" id="PF13432">
    <property type="entry name" value="TPR_16"/>
    <property type="match status" value="1"/>
</dbReference>
<gene>
    <name evidence="2" type="ORF">THSYN_19420</name>
</gene>
<dbReference type="SMART" id="SM00028">
    <property type="entry name" value="TPR"/>
    <property type="match status" value="15"/>
</dbReference>
<protein>
    <submittedName>
        <fullName evidence="2">Uncharacterized protein</fullName>
    </submittedName>
</protein>
<evidence type="ECO:0000256" key="1">
    <source>
        <dbReference type="PROSITE-ProRule" id="PRU00339"/>
    </source>
</evidence>
<dbReference type="InterPro" id="IPR014266">
    <property type="entry name" value="PEP-CTERM_TPR_PrsT"/>
</dbReference>
<dbReference type="AlphaFoldDB" id="A0A2K8UBU4"/>
<feature type="repeat" description="TPR" evidence="1">
    <location>
        <begin position="477"/>
        <end position="510"/>
    </location>
</feature>
<dbReference type="PANTHER" id="PTHR12558">
    <property type="entry name" value="CELL DIVISION CYCLE 16,23,27"/>
    <property type="match status" value="1"/>
</dbReference>
<evidence type="ECO:0000313" key="3">
    <source>
        <dbReference type="Proteomes" id="UP000232638"/>
    </source>
</evidence>
<dbReference type="Gene3D" id="1.25.40.10">
    <property type="entry name" value="Tetratricopeptide repeat domain"/>
    <property type="match status" value="6"/>
</dbReference>
<dbReference type="PROSITE" id="PS50005">
    <property type="entry name" value="TPR"/>
    <property type="match status" value="5"/>
</dbReference>
<sequence>MTQEIPPMTSQRGLQPALVSGVLALLILMPVAQADPLADARSQWQSGDGRAAVRTLKHYLRQGGNDPAVRALLGQVYLDLASGAAAEQELKRAIKEGRLNATEYQTDVAQAQLLQGKYAEILEDPAIGSPTDPRKQAELHAIRGEAYLALGQPDQANQAFDKALDLISTYPRALLGLARLAARQDDMTRARALVDQAITANPGDSTGWEARGDLALSNRMPQPAEEAFGHAIETARATWMPLYKRALARLELEKLVEAQADIDLASQQVPQFPGLNYARGLLLLKQNQPEPALAQLNLYLPYRPEDPQALYLAGVALFQLARYQEADEYLTRACRTAPDSSTAATLLARARLARGDLKGAETALRPFADQQATNPDVLEILGDVMAQDGRPGEAGALLRQALAARPDDAQTPVKLAAALLADGEREAAELELRALLEKNPADETAQVLLVRLLLAKPDGAAAQAQALAYLAAVPDSPRAQVALGLAHLALGDEPAARQAFARALELKPGFADAAFNLATLERHAGRTEAARALYGQVLAVDPRDADATLLLTQLDVDAGHQAAALARVREAVTKDPANLNLRLNLAQGYQSAGQTQEALRTLQDAVPTLADDPRLLLARGQLELAAGQPFKAATTLETLVNRQPGSAQTRLLLANAYAAAKQAGAMQGHLLAGLKVDPSSPLVGPTLRNVYPALPDPAAKAALIERLLALGVPLPGLPLLQARLSLDEEKYEEAQKRLGALLQSDPADREVLLLLLSAQVKAPALESATATADTWLAVHPDDAEVRRRLAQIYERRGQPQQAIEIYRSLLQAQPDDPVTNNNLAMLLLEQDPAQALDHARAAARAVPADPAVGDTLGQALLARGEAQAAAQAFAQASLAAPKDPTIAYHHARALLAAGEPERARAALQPILGQPFPEEEAARTLLLQTWQ</sequence>